<dbReference type="Gene3D" id="3.90.10.10">
    <property type="entry name" value="Cytochrome C3"/>
    <property type="match status" value="2"/>
</dbReference>
<dbReference type="Proteomes" id="UP000305654">
    <property type="component" value="Unassembled WGS sequence"/>
</dbReference>
<dbReference type="CDD" id="cd08168">
    <property type="entry name" value="Cytochrom_C3"/>
    <property type="match status" value="1"/>
</dbReference>
<dbReference type="PANTHER" id="PTHR39425">
    <property type="entry name" value="LIPOPROTEIN CYTOCHROME C"/>
    <property type="match status" value="1"/>
</dbReference>
<evidence type="ECO:0000313" key="3">
    <source>
        <dbReference type="Proteomes" id="UP000305654"/>
    </source>
</evidence>
<feature type="domain" description="Cytochrome c7-like" evidence="1">
    <location>
        <begin position="126"/>
        <end position="219"/>
    </location>
</feature>
<evidence type="ECO:0000313" key="2">
    <source>
        <dbReference type="EMBL" id="TLU73478.1"/>
    </source>
</evidence>
<dbReference type="PANTHER" id="PTHR39425:SF1">
    <property type="entry name" value="CYTOCHROME C7-LIKE DOMAIN-CONTAINING PROTEIN"/>
    <property type="match status" value="1"/>
</dbReference>
<keyword evidence="3" id="KW-1185">Reference proteome</keyword>
<name>A0A5R9JGQ9_9PROT</name>
<dbReference type="AlphaFoldDB" id="A0A5R9JGQ9"/>
<accession>A0A5R9JGQ9</accession>
<protein>
    <submittedName>
        <fullName evidence="2">Cytochrome C</fullName>
    </submittedName>
</protein>
<dbReference type="EMBL" id="VCDI01000002">
    <property type="protein sequence ID" value="TLU73478.1"/>
    <property type="molecule type" value="Genomic_DNA"/>
</dbReference>
<organism evidence="2 3">
    <name type="scientific">Lichenicoccus roseus</name>
    <dbReference type="NCBI Taxonomy" id="2683649"/>
    <lineage>
        <taxon>Bacteria</taxon>
        <taxon>Pseudomonadati</taxon>
        <taxon>Pseudomonadota</taxon>
        <taxon>Alphaproteobacteria</taxon>
        <taxon>Acetobacterales</taxon>
        <taxon>Acetobacteraceae</taxon>
        <taxon>Lichenicoccus</taxon>
    </lineage>
</organism>
<dbReference type="SUPFAM" id="SSF48695">
    <property type="entry name" value="Multiheme cytochromes"/>
    <property type="match status" value="1"/>
</dbReference>
<sequence length="219" mass="24155">MRQLFAPGADAWLRLAMLSLLLLVGASALTLELLQHSSYISRVGIAPEQPVPFSHKHHVGELGLDCRYCHTGVEASASAGLPPTHTCMTCHSQLWTGAAMLAPVRDSLAHDMPLAWVRVNRLPDYVYFNHSIHVAKGVGCSSCHGAIDRMQLTARAQNLSMQFCLDCHRNPAMRLRNPDQVWNTEWMPPADQAARGKALLAQYHIRSGAQLSDCSVCHR</sequence>
<gene>
    <name evidence="2" type="ORF">FE263_08820</name>
</gene>
<dbReference type="InterPro" id="IPR036280">
    <property type="entry name" value="Multihaem_cyt_sf"/>
</dbReference>
<dbReference type="InterPro" id="IPR029467">
    <property type="entry name" value="Cyt_c7-like"/>
</dbReference>
<comment type="caution">
    <text evidence="2">The sequence shown here is derived from an EMBL/GenBank/DDBJ whole genome shotgun (WGS) entry which is preliminary data.</text>
</comment>
<dbReference type="Pfam" id="PF14522">
    <property type="entry name" value="Cytochrome_C7"/>
    <property type="match status" value="1"/>
</dbReference>
<evidence type="ECO:0000259" key="1">
    <source>
        <dbReference type="Pfam" id="PF14522"/>
    </source>
</evidence>
<reference evidence="2 3" key="1">
    <citation type="submission" date="2019-05" db="EMBL/GenBank/DDBJ databases">
        <authorList>
            <person name="Pankratov T."/>
            <person name="Grouzdev D."/>
        </authorList>
    </citation>
    <scope>NUCLEOTIDE SEQUENCE [LARGE SCALE GENOMIC DNA]</scope>
    <source>
        <strain evidence="2 3">KEBCLARHB70R</strain>
    </source>
</reference>
<proteinExistence type="predicted"/>
<dbReference type="OrthoDB" id="9814800at2"/>